<organism evidence="1 2">
    <name type="scientific">Tanacetum coccineum</name>
    <dbReference type="NCBI Taxonomy" id="301880"/>
    <lineage>
        <taxon>Eukaryota</taxon>
        <taxon>Viridiplantae</taxon>
        <taxon>Streptophyta</taxon>
        <taxon>Embryophyta</taxon>
        <taxon>Tracheophyta</taxon>
        <taxon>Spermatophyta</taxon>
        <taxon>Magnoliopsida</taxon>
        <taxon>eudicotyledons</taxon>
        <taxon>Gunneridae</taxon>
        <taxon>Pentapetalae</taxon>
        <taxon>asterids</taxon>
        <taxon>campanulids</taxon>
        <taxon>Asterales</taxon>
        <taxon>Asteraceae</taxon>
        <taxon>Asteroideae</taxon>
        <taxon>Anthemideae</taxon>
        <taxon>Anthemidinae</taxon>
        <taxon>Tanacetum</taxon>
    </lineage>
</organism>
<keyword evidence="2" id="KW-1185">Reference proteome</keyword>
<evidence type="ECO:0000313" key="1">
    <source>
        <dbReference type="EMBL" id="GJS77386.1"/>
    </source>
</evidence>
<protein>
    <submittedName>
        <fullName evidence="1">Werner syndrome-like exonuclease</fullName>
    </submittedName>
</protein>
<proteinExistence type="predicted"/>
<dbReference type="Proteomes" id="UP001151760">
    <property type="component" value="Unassembled WGS sequence"/>
</dbReference>
<dbReference type="EMBL" id="BQNB010010444">
    <property type="protein sequence ID" value="GJS77386.1"/>
    <property type="molecule type" value="Genomic_DNA"/>
</dbReference>
<evidence type="ECO:0000313" key="2">
    <source>
        <dbReference type="Proteomes" id="UP001151760"/>
    </source>
</evidence>
<dbReference type="SUPFAM" id="SSF53098">
    <property type="entry name" value="Ribonuclease H-like"/>
    <property type="match status" value="1"/>
</dbReference>
<reference evidence="1" key="2">
    <citation type="submission" date="2022-01" db="EMBL/GenBank/DDBJ databases">
        <authorList>
            <person name="Yamashiro T."/>
            <person name="Shiraishi A."/>
            <person name="Satake H."/>
            <person name="Nakayama K."/>
        </authorList>
    </citation>
    <scope>NUCLEOTIDE SEQUENCE</scope>
</reference>
<accession>A0ABQ4YK84</accession>
<reference evidence="1" key="1">
    <citation type="journal article" date="2022" name="Int. J. Mol. Sci.">
        <title>Draft Genome of Tanacetum Coccineum: Genomic Comparison of Closely Related Tanacetum-Family Plants.</title>
        <authorList>
            <person name="Yamashiro T."/>
            <person name="Shiraishi A."/>
            <person name="Nakayama K."/>
            <person name="Satake H."/>
        </authorList>
    </citation>
    <scope>NUCLEOTIDE SEQUENCE</scope>
</reference>
<dbReference type="InterPro" id="IPR036397">
    <property type="entry name" value="RNaseH_sf"/>
</dbReference>
<sequence length="112" mass="13039">MVNVKRVMECNWLQMKPVKTNQQVTNDPNAAAKWIEEFENSYNKKTDQPLNIGLDAEWKPVDLRERAVEKGYFQNLEKVGISVLAEKVLGKKIKKGENVRMSIWHKTLSEEH</sequence>
<name>A0ABQ4YK84_9ASTR</name>
<comment type="caution">
    <text evidence="1">The sequence shown here is derived from an EMBL/GenBank/DDBJ whole genome shotgun (WGS) entry which is preliminary data.</text>
</comment>
<gene>
    <name evidence="1" type="ORF">Tco_0727267</name>
</gene>
<dbReference type="Gene3D" id="3.30.420.10">
    <property type="entry name" value="Ribonuclease H-like superfamily/Ribonuclease H"/>
    <property type="match status" value="1"/>
</dbReference>
<dbReference type="InterPro" id="IPR012337">
    <property type="entry name" value="RNaseH-like_sf"/>
</dbReference>
<feature type="non-terminal residue" evidence="1">
    <location>
        <position position="112"/>
    </location>
</feature>